<evidence type="ECO:0000313" key="3">
    <source>
        <dbReference type="Proteomes" id="UP001487740"/>
    </source>
</evidence>
<evidence type="ECO:0000256" key="1">
    <source>
        <dbReference type="SAM" id="MobiDB-lite"/>
    </source>
</evidence>
<dbReference type="Proteomes" id="UP001487740">
    <property type="component" value="Unassembled WGS sequence"/>
</dbReference>
<comment type="caution">
    <text evidence="2">The sequence shown here is derived from an EMBL/GenBank/DDBJ whole genome shotgun (WGS) entry which is preliminary data.</text>
</comment>
<protein>
    <submittedName>
        <fullName evidence="2">Uncharacterized protein</fullName>
    </submittedName>
</protein>
<evidence type="ECO:0000313" key="2">
    <source>
        <dbReference type="EMBL" id="KAK8377436.1"/>
    </source>
</evidence>
<name>A0AAW0SRP4_SCYPA</name>
<sequence>MNYYKCLGRVLRAQGQDRDGTGEAEVVTGRGKYTWVDGGGGGTKGVKQATSLLAITTTTAASNASSTPPSAQHRPRPFITQPNGVTLTCAARPLSVLASSPAVHG</sequence>
<dbReference type="AlphaFoldDB" id="A0AAW0SRP4"/>
<proteinExistence type="predicted"/>
<organism evidence="2 3">
    <name type="scientific">Scylla paramamosain</name>
    <name type="common">Mud crab</name>
    <dbReference type="NCBI Taxonomy" id="85552"/>
    <lineage>
        <taxon>Eukaryota</taxon>
        <taxon>Metazoa</taxon>
        <taxon>Ecdysozoa</taxon>
        <taxon>Arthropoda</taxon>
        <taxon>Crustacea</taxon>
        <taxon>Multicrustacea</taxon>
        <taxon>Malacostraca</taxon>
        <taxon>Eumalacostraca</taxon>
        <taxon>Eucarida</taxon>
        <taxon>Decapoda</taxon>
        <taxon>Pleocyemata</taxon>
        <taxon>Brachyura</taxon>
        <taxon>Eubrachyura</taxon>
        <taxon>Portunoidea</taxon>
        <taxon>Portunidae</taxon>
        <taxon>Portuninae</taxon>
        <taxon>Scylla</taxon>
    </lineage>
</organism>
<dbReference type="EMBL" id="JARAKH010000047">
    <property type="protein sequence ID" value="KAK8377436.1"/>
    <property type="molecule type" value="Genomic_DNA"/>
</dbReference>
<accession>A0AAW0SRP4</accession>
<feature type="compositionally biased region" description="Low complexity" evidence="1">
    <location>
        <begin position="59"/>
        <end position="71"/>
    </location>
</feature>
<gene>
    <name evidence="2" type="ORF">O3P69_013815</name>
</gene>
<reference evidence="2 3" key="1">
    <citation type="submission" date="2023-03" db="EMBL/GenBank/DDBJ databases">
        <title>High-quality genome of Scylla paramamosain provides insights in environmental adaptation.</title>
        <authorList>
            <person name="Zhang L."/>
        </authorList>
    </citation>
    <scope>NUCLEOTIDE SEQUENCE [LARGE SCALE GENOMIC DNA]</scope>
    <source>
        <strain evidence="2">LZ_2023a</strain>
        <tissue evidence="2">Muscle</tissue>
    </source>
</reference>
<keyword evidence="3" id="KW-1185">Reference proteome</keyword>
<feature type="region of interest" description="Disordered" evidence="1">
    <location>
        <begin position="59"/>
        <end position="81"/>
    </location>
</feature>